<feature type="compositionally biased region" description="Low complexity" evidence="1">
    <location>
        <begin position="15"/>
        <end position="42"/>
    </location>
</feature>
<feature type="region of interest" description="Disordered" evidence="1">
    <location>
        <begin position="1"/>
        <end position="229"/>
    </location>
</feature>
<evidence type="ECO:0000313" key="2">
    <source>
        <dbReference type="EMBL" id="CVK95936.1"/>
    </source>
</evidence>
<protein>
    <submittedName>
        <fullName evidence="2">Uncharacterized protein</fullName>
    </submittedName>
</protein>
<dbReference type="EMBL" id="FCQH01000007">
    <property type="protein sequence ID" value="CVK95936.1"/>
    <property type="molecule type" value="Genomic_DNA"/>
</dbReference>
<dbReference type="CDD" id="cd00719">
    <property type="entry name" value="GIY-YIG_SF"/>
    <property type="match status" value="1"/>
</dbReference>
<evidence type="ECO:0000313" key="3">
    <source>
        <dbReference type="Proteomes" id="UP000184255"/>
    </source>
</evidence>
<feature type="compositionally biased region" description="Low complexity" evidence="1">
    <location>
        <begin position="76"/>
        <end position="91"/>
    </location>
</feature>
<organism evidence="2 3">
    <name type="scientific">Fusarium mangiferae</name>
    <name type="common">Mango malformation disease fungus</name>
    <dbReference type="NCBI Taxonomy" id="192010"/>
    <lineage>
        <taxon>Eukaryota</taxon>
        <taxon>Fungi</taxon>
        <taxon>Dikarya</taxon>
        <taxon>Ascomycota</taxon>
        <taxon>Pezizomycotina</taxon>
        <taxon>Sordariomycetes</taxon>
        <taxon>Hypocreomycetidae</taxon>
        <taxon>Hypocreales</taxon>
        <taxon>Nectriaceae</taxon>
        <taxon>Fusarium</taxon>
        <taxon>Fusarium fujikuroi species complex</taxon>
    </lineage>
</organism>
<feature type="compositionally biased region" description="Polar residues" evidence="1">
    <location>
        <begin position="43"/>
        <end position="59"/>
    </location>
</feature>
<dbReference type="Proteomes" id="UP000184255">
    <property type="component" value="Unassembled WGS sequence"/>
</dbReference>
<feature type="compositionally biased region" description="Low complexity" evidence="1">
    <location>
        <begin position="162"/>
        <end position="176"/>
    </location>
</feature>
<reference evidence="3" key="1">
    <citation type="journal article" date="2016" name="Genome Biol. Evol.">
        <title>Comparative 'omics' of the Fusarium fujikuroi species complex highlights differences in genetic potential and metabolite synthesis.</title>
        <authorList>
            <person name="Niehaus E.-M."/>
            <person name="Muensterkoetter M."/>
            <person name="Proctor R.H."/>
            <person name="Brown D.W."/>
            <person name="Sharon A."/>
            <person name="Idan Y."/>
            <person name="Oren-Young L."/>
            <person name="Sieber C.M."/>
            <person name="Novak O."/>
            <person name="Pencik A."/>
            <person name="Tarkowska D."/>
            <person name="Hromadova K."/>
            <person name="Freeman S."/>
            <person name="Maymon M."/>
            <person name="Elazar M."/>
            <person name="Youssef S.A."/>
            <person name="El-Shabrawy E.S.M."/>
            <person name="Shalaby A.B.A."/>
            <person name="Houterman P."/>
            <person name="Brock N.L."/>
            <person name="Burkhardt I."/>
            <person name="Tsavkelova E.A."/>
            <person name="Dickschat J.S."/>
            <person name="Galuszka P."/>
            <person name="Gueldener U."/>
            <person name="Tudzynski B."/>
        </authorList>
    </citation>
    <scope>NUCLEOTIDE SEQUENCE [LARGE SCALE GENOMIC DNA]</scope>
    <source>
        <strain evidence="3">MRC7560</strain>
    </source>
</reference>
<feature type="compositionally biased region" description="Low complexity" evidence="1">
    <location>
        <begin position="127"/>
        <end position="138"/>
    </location>
</feature>
<dbReference type="VEuPathDB" id="FungiDB:FMAN_13858"/>
<name>A0A1L7TMB4_FUSMA</name>
<evidence type="ECO:0000256" key="1">
    <source>
        <dbReference type="SAM" id="MobiDB-lite"/>
    </source>
</evidence>
<dbReference type="RefSeq" id="XP_041683749.1">
    <property type="nucleotide sequence ID" value="XM_041833379.1"/>
</dbReference>
<proteinExistence type="predicted"/>
<feature type="compositionally biased region" description="Pro residues" evidence="1">
    <location>
        <begin position="65"/>
        <end position="75"/>
    </location>
</feature>
<sequence length="902" mass="102011">MSYRGSFSNRRGHSPSRPSQGSSSRPSQGSSSNPSQAPPSRSTQASISGFLRNLSSRDQGASPSQGPPAQGPPSRPQGSSSRSSRGAPDPSQKSISGFFKNLTTRDEQEEPSQRSSSRPSQAPPSRPSRGSSSRLSRGPPDPTQKSISGFFKNLTTRDEQGEPSQQSSSRPSQGSPSRPPQGFDSLGSPLRREESPSRPSRRQESPYRRLESPARPRHPDPPAEIPSHLDENLADIDPDVVNGWACLVTQNWNPRDHTLPQGLVPGLRVMKGDEVWVLRTNQGYGFVHRPHGATYLRGWVTLDVLFKGVQRVDPLPIELPQVRNVGQGQTGTGQNASPPQDVLHATLRDLWQSIKRDGNTLNEALSGMSESSKSIFFHKRASEYGDFVNKCITKEARRIMESGKFEIEDLKKLTPVSSKWPKEAGIYVIIYSDFGGRKIQDILHECAFYVGQTIDFYARKKEHEKNARNGYNSVHYRLASKAKKMIMVPIVIQTTSDVPANFLDIAEFSMVCLLKSWYTVLFSPSGPNVVGSYNGDFTACLTFNRLMRPIRSRTGWGPGYSYGLNWETPVFKHPKVEESWTSWYNSTKQAYVYRTRRVIHVKRDDIHVWWGNHMVVQIPLKVGQEAGFKHKQPVHLVVEVAKNKEGKYLTHPMRLVRFPPEIGRNSELEKLKSLAIMIQWLPEGETEWKQYYLERRQIWEAISKTNPALRIFRIGMGVLCDVEKVTYTNSPDWLPPMLRSKVNFLRYDHLQQKRVLELIEPQHLQWPENYTMDHNKARLLELFPPQQYPDTRIGEKPGHGFLPHGRKACDMCLSQRTTTKCNYDLNDHSCQCCRPLERVCTWSRASQGEAITDSFLHGKPLEELGIALNVSRNEGAFVKTMEVPPFDPEIENEEHAELTGDQ</sequence>
<dbReference type="AlphaFoldDB" id="A0A1L7TMB4"/>
<keyword evidence="3" id="KW-1185">Reference proteome</keyword>
<feature type="compositionally biased region" description="Basic and acidic residues" evidence="1">
    <location>
        <begin position="190"/>
        <end position="229"/>
    </location>
</feature>
<accession>A0A1L7TMB4</accession>
<gene>
    <name evidence="2" type="ORF">FMAN_13858</name>
</gene>
<comment type="caution">
    <text evidence="2">The sequence shown here is derived from an EMBL/GenBank/DDBJ whole genome shotgun (WGS) entry which is preliminary data.</text>
</comment>
<dbReference type="GeneID" id="65093107"/>